<dbReference type="InterPro" id="IPR022764">
    <property type="entry name" value="Peptidase_S54_rhomboid_dom"/>
</dbReference>
<dbReference type="InterPro" id="IPR011048">
    <property type="entry name" value="Haem_d1_sf"/>
</dbReference>
<keyword evidence="6 7" id="KW-0472">Membrane</keyword>
<keyword evidence="3 7" id="KW-0812">Transmembrane</keyword>
<dbReference type="SUPFAM" id="SSF51004">
    <property type="entry name" value="C-terminal (heme d1) domain of cytochrome cd1-nitrite reductase"/>
    <property type="match status" value="1"/>
</dbReference>
<dbReference type="PANTHER" id="PTHR43731:SF14">
    <property type="entry name" value="PRESENILIN-ASSOCIATED RHOMBOID-LIKE PROTEIN, MITOCHONDRIAL"/>
    <property type="match status" value="1"/>
</dbReference>
<dbReference type="NCBIfam" id="TIGR02276">
    <property type="entry name" value="beta_rpt_yvtn"/>
    <property type="match status" value="1"/>
</dbReference>
<dbReference type="Gene3D" id="2.130.10.10">
    <property type="entry name" value="YVTN repeat-like/Quinoprotein amine dehydrogenase"/>
    <property type="match status" value="2"/>
</dbReference>
<dbReference type="InterPro" id="IPR035952">
    <property type="entry name" value="Rhomboid-like_sf"/>
</dbReference>
<feature type="transmembrane region" description="Helical" evidence="7">
    <location>
        <begin position="147"/>
        <end position="170"/>
    </location>
</feature>
<feature type="transmembrane region" description="Helical" evidence="7">
    <location>
        <begin position="204"/>
        <end position="222"/>
    </location>
</feature>
<feature type="transmembrane region" description="Helical" evidence="7">
    <location>
        <begin position="88"/>
        <end position="108"/>
    </location>
</feature>
<evidence type="ECO:0000256" key="1">
    <source>
        <dbReference type="ARBA" id="ARBA00004141"/>
    </source>
</evidence>
<dbReference type="AlphaFoldDB" id="B7LKU9"/>
<evidence type="ECO:0000256" key="5">
    <source>
        <dbReference type="ARBA" id="ARBA00022989"/>
    </source>
</evidence>
<feature type="transmembrane region" description="Helical" evidence="7">
    <location>
        <begin position="120"/>
        <end position="141"/>
    </location>
</feature>
<dbReference type="SUPFAM" id="SSF144091">
    <property type="entry name" value="Rhomboid-like"/>
    <property type="match status" value="1"/>
</dbReference>
<reference evidence="10" key="1">
    <citation type="journal article" date="2009" name="PLoS Genet.">
        <title>Organised genome dynamics in the Escherichia coli species results in highly diverse adaptive paths.</title>
        <authorList>
            <person name="Touchon M."/>
            <person name="Hoede C."/>
            <person name="Tenaillon O."/>
            <person name="Barbe V."/>
            <person name="Baeriswyl S."/>
            <person name="Bidet P."/>
            <person name="Bingen E."/>
            <person name="Bonacorsi S."/>
            <person name="Bouchier C."/>
            <person name="Bouvet O."/>
            <person name="Calteau A."/>
            <person name="Chiapello H."/>
            <person name="Clermont O."/>
            <person name="Cruveiller S."/>
            <person name="Danchin A."/>
            <person name="Diard M."/>
            <person name="Dossat C."/>
            <person name="Karoui M.E."/>
            <person name="Frapy E."/>
            <person name="Garry L."/>
            <person name="Ghigo J.M."/>
            <person name="Gilles A.M."/>
            <person name="Johnson J."/>
            <person name="Le Bouguenec C."/>
            <person name="Lescat M."/>
            <person name="Mangenot S."/>
            <person name="Martinez-Jehanne V."/>
            <person name="Matic I."/>
            <person name="Nassif X."/>
            <person name="Oztas S."/>
            <person name="Petit M.A."/>
            <person name="Pichon C."/>
            <person name="Rouy Z."/>
            <person name="Ruf C.S."/>
            <person name="Schneider D."/>
            <person name="Tourret J."/>
            <person name="Vacherie B."/>
            <person name="Vallenet D."/>
            <person name="Medigue C."/>
            <person name="Rocha E.P.C."/>
            <person name="Denamur E."/>
        </authorList>
    </citation>
    <scope>NUCLEOTIDE SEQUENCE [LARGE SCALE GENOMIC DNA]</scope>
    <source>
        <strain evidence="10">ATCC 35469 / DSM 13698 / BCRC 15582 / CCUG 18766 / IAM 14443 / JCM 21226 / LMG 7866 / NBRC 102419 / NCTC 12128 / CDC 0568-73</strain>
    </source>
</reference>
<feature type="transmembrane region" description="Helical" evidence="7">
    <location>
        <begin position="234"/>
        <end position="251"/>
    </location>
</feature>
<dbReference type="GO" id="GO:0016020">
    <property type="term" value="C:membrane"/>
    <property type="evidence" value="ECO:0007669"/>
    <property type="project" value="UniProtKB-SubCell"/>
</dbReference>
<name>B7LKU9_ESCF3</name>
<protein>
    <recommendedName>
        <fullName evidence="8">Peptidase S54 rhomboid domain-containing protein</fullName>
    </recommendedName>
</protein>
<proteinExistence type="inferred from homology"/>
<dbReference type="EMBL" id="CU928158">
    <property type="protein sequence ID" value="CAQ89944.1"/>
    <property type="molecule type" value="Genomic_DNA"/>
</dbReference>
<feature type="transmembrane region" description="Helical" evidence="7">
    <location>
        <begin position="31"/>
        <end position="52"/>
    </location>
</feature>
<dbReference type="Pfam" id="PF01694">
    <property type="entry name" value="Rhomboid"/>
    <property type="match status" value="1"/>
</dbReference>
<evidence type="ECO:0000256" key="7">
    <source>
        <dbReference type="SAM" id="Phobius"/>
    </source>
</evidence>
<sequence length="645" mass="69829">MITAHGKNAFLPVFSRKNHLMSASSVKPLNVQLPAITLILFALCVGIFCYLAQWMSYEEVDQSALIHLGANVASLTLSGEPWRLLSSVFLHSSFSHLLMNMFALLVVGTVAERILGKWRLLIIWLFSGIFGGLISACYALRESEQIVISVGASGAIMGIAGAAIATQLSSGAGTHHKNQRRVFSLLGMVALTLLYGARQAGIDNACHIGGLMAGGALGWLSARLSWQNRLVTEGGIIVAGSLLLTGAIWLVQQQIDESVLQVRQSLREEFYPQEIEQERRHKKQQLAEERNALRETLPAPVSREQASGDLLAEIADIHDMAISRDGNTLYAAIENTNSIVVFDLGQKKILHTFTVPIAKEKSVKHCGGCKDQGVRSLVLSPDEKLLYATSFEANAVSVINVATGEIIQSITTGAHPDSLILSRDGTKAWVMNRTSNSVSAIDLVTYQHVADIPLEKYDGTGTSGKPGAWVMALSPDEKTLLVPGAGRGNIVRINTITHQKEDFPAGDARGVVSAMGFRPKNGEVIFADSQGISRISTGDQQASIMTQWCSRSVYSVEGISPDGQYLALVSYGLQGYVILLNINAGQIIGVYPASYVNHLRFSADGRKIFVMAKNGLIQMDRTRSLDPQAIIRHPQYGDVACIPEP</sequence>
<dbReference type="KEGG" id="efe:EFER_2447"/>
<feature type="domain" description="Peptidase S54 rhomboid" evidence="8">
    <location>
        <begin position="79"/>
        <end position="221"/>
    </location>
</feature>
<accession>B7LKU9</accession>
<evidence type="ECO:0000313" key="9">
    <source>
        <dbReference type="EMBL" id="CAQ89944.1"/>
    </source>
</evidence>
<evidence type="ECO:0000313" key="10">
    <source>
        <dbReference type="Proteomes" id="UP000000745"/>
    </source>
</evidence>
<dbReference type="Proteomes" id="UP000000745">
    <property type="component" value="Chromosome"/>
</dbReference>
<dbReference type="InterPro" id="IPR050925">
    <property type="entry name" value="Rhomboid_protease_S54"/>
</dbReference>
<evidence type="ECO:0000256" key="2">
    <source>
        <dbReference type="ARBA" id="ARBA00009045"/>
    </source>
</evidence>
<dbReference type="Gene3D" id="1.20.1540.10">
    <property type="entry name" value="Rhomboid-like"/>
    <property type="match status" value="1"/>
</dbReference>
<dbReference type="PANTHER" id="PTHR43731">
    <property type="entry name" value="RHOMBOID PROTEASE"/>
    <property type="match status" value="1"/>
</dbReference>
<organism evidence="9 10">
    <name type="scientific">Escherichia fergusonii (strain ATCC 35469 / DSM 13698 / CCUG 18766 / IAM 14443 / JCM 21226 / LMG 7866 / NBRC 102419 / NCTC 12128 / CDC 0568-73)</name>
    <dbReference type="NCBI Taxonomy" id="585054"/>
    <lineage>
        <taxon>Bacteria</taxon>
        <taxon>Pseudomonadati</taxon>
        <taxon>Pseudomonadota</taxon>
        <taxon>Gammaproteobacteria</taxon>
        <taxon>Enterobacterales</taxon>
        <taxon>Enterobacteriaceae</taxon>
        <taxon>Escherichia</taxon>
    </lineage>
</organism>
<comment type="similarity">
    <text evidence="2">Belongs to the peptidase S54 family.</text>
</comment>
<evidence type="ECO:0000256" key="4">
    <source>
        <dbReference type="ARBA" id="ARBA00022801"/>
    </source>
</evidence>
<evidence type="ECO:0000259" key="8">
    <source>
        <dbReference type="Pfam" id="PF01694"/>
    </source>
</evidence>
<gene>
    <name evidence="9" type="ordered locus">EFER_2447</name>
</gene>
<evidence type="ECO:0000256" key="6">
    <source>
        <dbReference type="ARBA" id="ARBA00023136"/>
    </source>
</evidence>
<dbReference type="InterPro" id="IPR011964">
    <property type="entry name" value="YVTN_b-propeller_repeat"/>
</dbReference>
<dbReference type="InterPro" id="IPR015943">
    <property type="entry name" value="WD40/YVTN_repeat-like_dom_sf"/>
</dbReference>
<keyword evidence="5 7" id="KW-1133">Transmembrane helix</keyword>
<dbReference type="HOGENOM" id="CLU_029913_0_0_6"/>
<dbReference type="GO" id="GO:0004252">
    <property type="term" value="F:serine-type endopeptidase activity"/>
    <property type="evidence" value="ECO:0007669"/>
    <property type="project" value="InterPro"/>
</dbReference>
<keyword evidence="10" id="KW-1185">Reference proteome</keyword>
<evidence type="ECO:0000256" key="3">
    <source>
        <dbReference type="ARBA" id="ARBA00022692"/>
    </source>
</evidence>
<comment type="subcellular location">
    <subcellularLocation>
        <location evidence="1">Membrane</location>
        <topology evidence="1">Multi-pass membrane protein</topology>
    </subcellularLocation>
</comment>
<keyword evidence="4" id="KW-0378">Hydrolase</keyword>